<protein>
    <submittedName>
        <fullName evidence="1">Uncharacterized protein</fullName>
    </submittedName>
</protein>
<proteinExistence type="predicted"/>
<accession>A0A873WII8</accession>
<evidence type="ECO:0000313" key="1">
    <source>
        <dbReference type="EMBL" id="QPB09296.1"/>
    </source>
</evidence>
<evidence type="ECO:0000313" key="2">
    <source>
        <dbReference type="Proteomes" id="UP000662782"/>
    </source>
</evidence>
<dbReference type="Proteomes" id="UP000662782">
    <property type="component" value="Segment"/>
</dbReference>
<reference evidence="1 2" key="1">
    <citation type="submission" date="2020-07" db="EMBL/GenBank/DDBJ databases">
        <title>Complete genome sequence of Klebsiella pneumoniae phage Miami.</title>
        <authorList>
            <person name="Mora D.A."/>
            <person name="Lessor L."/>
            <person name="Gill J."/>
            <person name="Liu M."/>
        </authorList>
    </citation>
    <scope>NUCLEOTIDE SEQUENCE [LARGE SCALE GENOMIC DNA]</scope>
</reference>
<organism evidence="1 2">
    <name type="scientific">Klebsiella phage Miami</name>
    <dbReference type="NCBI Taxonomy" id="2767581"/>
    <lineage>
        <taxon>Viruses</taxon>
        <taxon>Duplodnaviria</taxon>
        <taxon>Heunggongvirae</taxon>
        <taxon>Uroviricota</taxon>
        <taxon>Caudoviricetes</taxon>
        <taxon>Chimalliviridae</taxon>
        <taxon>Miamivirus</taxon>
        <taxon>Miamivirus miami</taxon>
    </lineage>
</organism>
<dbReference type="EMBL" id="MT701590">
    <property type="protein sequence ID" value="QPB09296.1"/>
    <property type="molecule type" value="Genomic_DNA"/>
</dbReference>
<sequence>MREDRNIYRNTAYINDRYERIGDAVEVTLFSFSTFEIEQKIVFEWVKKNPAIKLELYRGLSDKDSPVNICGSVTNIRINPLDFKVTGTLRPEGRMRKILEDTINRHQPVTINMRGIFDFRHSVYRCTEIKGLVLMSDFSAYRKRSI</sequence>
<gene>
    <name evidence="1" type="ORF">CPT_Miami_201</name>
</gene>
<keyword evidence="2" id="KW-1185">Reference proteome</keyword>
<name>A0A873WII8_9CAUD</name>